<dbReference type="InterPro" id="IPR000795">
    <property type="entry name" value="T_Tr_GTP-bd_dom"/>
</dbReference>
<dbReference type="InterPro" id="IPR036925">
    <property type="entry name" value="TIF_IF2_dom3_sf"/>
</dbReference>
<evidence type="ECO:0000256" key="8">
    <source>
        <dbReference type="HAMAP-Rule" id="MF_00100"/>
    </source>
</evidence>
<dbReference type="CDD" id="cd03702">
    <property type="entry name" value="IF2_mtIF2_II"/>
    <property type="match status" value="1"/>
</dbReference>
<comment type="caution">
    <text evidence="12">The sequence shown here is derived from an EMBL/GenBank/DDBJ whole genome shotgun (WGS) entry which is preliminary data.</text>
</comment>
<protein>
    <recommendedName>
        <fullName evidence="2 8">Translation initiation factor IF-2</fullName>
    </recommendedName>
</protein>
<evidence type="ECO:0000259" key="11">
    <source>
        <dbReference type="PROSITE" id="PS51722"/>
    </source>
</evidence>
<proteinExistence type="inferred from homology"/>
<dbReference type="FunFam" id="3.40.50.300:FF:000019">
    <property type="entry name" value="Translation initiation factor IF-2"/>
    <property type="match status" value="1"/>
</dbReference>
<sequence length="641" mass="70483">MVEQQKASRNKAKDKEKDYKKKEYKDGDFDNKKKGKKTKPAEVQKPQPKQVEKKEEVIKQIVIPEVLTIKELADKMKLVPSAIVKKLFLQGKIVTVNQEIDYETAEEIAMEFEVLCEKEPVIDVIEELLKEEDEDETKMVKRPPVVCVMGHVDHGKTSLLDAIRHTNVIDREAGGITQHIGAYVVEANGEKVTFLDTPGHEAFTAMRMRGASSTDIAILVVAADDGVMPQTVEAINHAKAAGIEIIVAINKIDKPSANIDRVKQELAEYELIPEDWGGSTIFVPVSAHTKEGIKDLLEMILLTAEVMELKANPDRAARGLVIEAELDKGKGSVATVLVQKGTLHVGDAIAAGSAHGKVRAMMDDKGRRVKEAGPSQPVEILGLNDVPNAGEVFVGCDTEKEARSFAETFISQNKVKLLDDTKAKMSLDDLFTQIKEGNLKELNIVVKADVQGSVEALKQSLLKLSNEEVVIKIIHAGVGAINESDVILASASNAIIIGFNVRPDATAKEIADHEGVDLRLYRVIYNAIEDVEAAMKGMLDPIFEEKVLGHAEVRQTFKASGVGTIAGSYVQDGTFERNCSVRLTRDGVVMFDGPLASLKRFKDDVKEVRAGYECGFVFENFNDIKEGDLVEAYKMVEIERK</sequence>
<dbReference type="Pfam" id="PF04760">
    <property type="entry name" value="IF2_N"/>
    <property type="match status" value="1"/>
</dbReference>
<dbReference type="InterPro" id="IPR000178">
    <property type="entry name" value="TF_IF2_bacterial-like"/>
</dbReference>
<evidence type="ECO:0000256" key="9">
    <source>
        <dbReference type="RuleBase" id="RU000644"/>
    </source>
</evidence>
<dbReference type="PANTHER" id="PTHR43381">
    <property type="entry name" value="TRANSLATION INITIATION FACTOR IF-2-RELATED"/>
    <property type="match status" value="1"/>
</dbReference>
<feature type="binding site" evidence="8">
    <location>
        <begin position="250"/>
        <end position="253"/>
    </location>
    <ligand>
        <name>GTP</name>
        <dbReference type="ChEBI" id="CHEBI:37565"/>
    </ligand>
</feature>
<dbReference type="Proteomes" id="UP000245845">
    <property type="component" value="Unassembled WGS sequence"/>
</dbReference>
<dbReference type="InterPro" id="IPR015760">
    <property type="entry name" value="TIF_IF2"/>
</dbReference>
<dbReference type="CDD" id="cd01887">
    <property type="entry name" value="IF2_eIF5B"/>
    <property type="match status" value="1"/>
</dbReference>
<dbReference type="NCBIfam" id="TIGR00231">
    <property type="entry name" value="small_GTP"/>
    <property type="match status" value="1"/>
</dbReference>
<dbReference type="InterPro" id="IPR044145">
    <property type="entry name" value="IF2_II"/>
</dbReference>
<evidence type="ECO:0000256" key="3">
    <source>
        <dbReference type="ARBA" id="ARBA00022540"/>
    </source>
</evidence>
<keyword evidence="5 8" id="KW-0648">Protein biosynthesis</keyword>
<evidence type="ECO:0000256" key="10">
    <source>
        <dbReference type="SAM" id="MobiDB-lite"/>
    </source>
</evidence>
<dbReference type="InterPro" id="IPR006847">
    <property type="entry name" value="IF2_N"/>
</dbReference>
<reference evidence="12 13" key="1">
    <citation type="submission" date="2018-05" db="EMBL/GenBank/DDBJ databases">
        <title>The Hungate 1000. A catalogue of reference genomes from the rumen microbiome.</title>
        <authorList>
            <person name="Kelly W."/>
        </authorList>
    </citation>
    <scope>NUCLEOTIDE SEQUENCE [LARGE SCALE GENOMIC DNA]</scope>
    <source>
        <strain evidence="12 13">NLAE-zl-C242</strain>
    </source>
</reference>
<comment type="function">
    <text evidence="7 8 9">One of the essential components for the initiation of protein synthesis. Protects formylmethionyl-tRNA from spontaneous hydrolysis and promotes its binding to the 30S ribosomal subunits. Also involved in the hydrolysis of GTP during the formation of the 70S ribosomal complex.</text>
</comment>
<dbReference type="SUPFAM" id="SSF50447">
    <property type="entry name" value="Translation proteins"/>
    <property type="match status" value="2"/>
</dbReference>
<dbReference type="GO" id="GO:0003924">
    <property type="term" value="F:GTPase activity"/>
    <property type="evidence" value="ECO:0007669"/>
    <property type="project" value="UniProtKB-UniRule"/>
</dbReference>
<feature type="binding site" evidence="8">
    <location>
        <begin position="196"/>
        <end position="200"/>
    </location>
    <ligand>
        <name>GTP</name>
        <dbReference type="ChEBI" id="CHEBI:37565"/>
    </ligand>
</feature>
<dbReference type="GO" id="GO:0003743">
    <property type="term" value="F:translation initiation factor activity"/>
    <property type="evidence" value="ECO:0007669"/>
    <property type="project" value="UniProtKB-UniRule"/>
</dbReference>
<organism evidence="12 13">
    <name type="scientific">Faecalicatena orotica</name>
    <dbReference type="NCBI Taxonomy" id="1544"/>
    <lineage>
        <taxon>Bacteria</taxon>
        <taxon>Bacillati</taxon>
        <taxon>Bacillota</taxon>
        <taxon>Clostridia</taxon>
        <taxon>Lachnospirales</taxon>
        <taxon>Lachnospiraceae</taxon>
        <taxon>Faecalicatena</taxon>
    </lineage>
</organism>
<keyword evidence="4 8" id="KW-0547">Nucleotide-binding</keyword>
<dbReference type="FunFam" id="2.40.30.10:FF:000054">
    <property type="entry name" value="Translation initiation factor IF-2"/>
    <property type="match status" value="1"/>
</dbReference>
<feature type="binding site" evidence="8">
    <location>
        <begin position="150"/>
        <end position="157"/>
    </location>
    <ligand>
        <name>GTP</name>
        <dbReference type="ChEBI" id="CHEBI:37565"/>
    </ligand>
</feature>
<dbReference type="AlphaFoldDB" id="A0A2Y9BDN6"/>
<evidence type="ECO:0000256" key="6">
    <source>
        <dbReference type="ARBA" id="ARBA00023134"/>
    </source>
</evidence>
<dbReference type="InterPro" id="IPR023115">
    <property type="entry name" value="TIF_IF2_dom3"/>
</dbReference>
<keyword evidence="3 8" id="KW-0396">Initiation factor</keyword>
<keyword evidence="8" id="KW-0963">Cytoplasm</keyword>
<dbReference type="SUPFAM" id="SSF52540">
    <property type="entry name" value="P-loop containing nucleoside triphosphate hydrolases"/>
    <property type="match status" value="1"/>
</dbReference>
<dbReference type="FunFam" id="3.40.50.10050:FF:000001">
    <property type="entry name" value="Translation initiation factor IF-2"/>
    <property type="match status" value="1"/>
</dbReference>
<dbReference type="Pfam" id="PF11987">
    <property type="entry name" value="IF-2"/>
    <property type="match status" value="1"/>
</dbReference>
<evidence type="ECO:0000256" key="2">
    <source>
        <dbReference type="ARBA" id="ARBA00020675"/>
    </source>
</evidence>
<dbReference type="GO" id="GO:0005829">
    <property type="term" value="C:cytosol"/>
    <property type="evidence" value="ECO:0007669"/>
    <property type="project" value="TreeGrafter"/>
</dbReference>
<evidence type="ECO:0000256" key="5">
    <source>
        <dbReference type="ARBA" id="ARBA00022917"/>
    </source>
</evidence>
<evidence type="ECO:0000256" key="7">
    <source>
        <dbReference type="ARBA" id="ARBA00025162"/>
    </source>
</evidence>
<dbReference type="Gene3D" id="3.40.50.300">
    <property type="entry name" value="P-loop containing nucleotide triphosphate hydrolases"/>
    <property type="match status" value="1"/>
</dbReference>
<comment type="subcellular location">
    <subcellularLocation>
        <location evidence="8">Cytoplasm</location>
    </subcellularLocation>
</comment>
<dbReference type="PANTHER" id="PTHR43381:SF5">
    <property type="entry name" value="TR-TYPE G DOMAIN-CONTAINING PROTEIN"/>
    <property type="match status" value="1"/>
</dbReference>
<dbReference type="InterPro" id="IPR027417">
    <property type="entry name" value="P-loop_NTPase"/>
</dbReference>
<gene>
    <name evidence="8" type="primary">infB</name>
    <name evidence="12" type="ORF">A8806_101142</name>
</gene>
<feature type="region of interest" description="G-domain" evidence="8">
    <location>
        <begin position="144"/>
        <end position="292"/>
    </location>
</feature>
<dbReference type="Pfam" id="PF22042">
    <property type="entry name" value="EF-G_D2"/>
    <property type="match status" value="1"/>
</dbReference>
<evidence type="ECO:0000256" key="4">
    <source>
        <dbReference type="ARBA" id="ARBA00022741"/>
    </source>
</evidence>
<dbReference type="CDD" id="cd03692">
    <property type="entry name" value="mtIF2_IVc"/>
    <property type="match status" value="1"/>
</dbReference>
<dbReference type="GO" id="GO:0005525">
    <property type="term" value="F:GTP binding"/>
    <property type="evidence" value="ECO:0007669"/>
    <property type="project" value="UniProtKB-KW"/>
</dbReference>
<keyword evidence="13" id="KW-1185">Reference proteome</keyword>
<dbReference type="Gene3D" id="3.40.50.10050">
    <property type="entry name" value="Translation initiation factor IF- 2, domain 3"/>
    <property type="match status" value="1"/>
</dbReference>
<dbReference type="Pfam" id="PF00009">
    <property type="entry name" value="GTP_EFTU"/>
    <property type="match status" value="1"/>
</dbReference>
<accession>A0A2Y9BDN6</accession>
<keyword evidence="6 8" id="KW-0342">GTP-binding</keyword>
<dbReference type="SUPFAM" id="SSF52156">
    <property type="entry name" value="Initiation factor IF2/eIF5b, domain 3"/>
    <property type="match status" value="1"/>
</dbReference>
<evidence type="ECO:0000313" key="13">
    <source>
        <dbReference type="Proteomes" id="UP000245845"/>
    </source>
</evidence>
<dbReference type="PROSITE" id="PS51722">
    <property type="entry name" value="G_TR_2"/>
    <property type="match status" value="1"/>
</dbReference>
<name>A0A2Y9BDN6_9FIRM</name>
<dbReference type="HAMAP" id="MF_00100_B">
    <property type="entry name" value="IF_2_B"/>
    <property type="match status" value="1"/>
</dbReference>
<feature type="domain" description="Tr-type G" evidence="11">
    <location>
        <begin position="141"/>
        <end position="310"/>
    </location>
</feature>
<dbReference type="PROSITE" id="PS01176">
    <property type="entry name" value="IF2"/>
    <property type="match status" value="1"/>
</dbReference>
<feature type="compositionally biased region" description="Basic and acidic residues" evidence="10">
    <location>
        <begin position="11"/>
        <end position="32"/>
    </location>
</feature>
<dbReference type="InterPro" id="IPR005225">
    <property type="entry name" value="Small_GTP-bd"/>
</dbReference>
<dbReference type="InterPro" id="IPR009000">
    <property type="entry name" value="Transl_B-barrel_sf"/>
</dbReference>
<dbReference type="InterPro" id="IPR053905">
    <property type="entry name" value="EF-G-like_DII"/>
</dbReference>
<evidence type="ECO:0000313" key="12">
    <source>
        <dbReference type="EMBL" id="PWJ31855.1"/>
    </source>
</evidence>
<feature type="region of interest" description="Disordered" evidence="10">
    <location>
        <begin position="1"/>
        <end position="50"/>
    </location>
</feature>
<dbReference type="FunFam" id="2.40.30.10:FF:000008">
    <property type="entry name" value="Translation initiation factor IF-2"/>
    <property type="match status" value="1"/>
</dbReference>
<comment type="similarity">
    <text evidence="1 8 9">Belongs to the TRAFAC class translation factor GTPase superfamily. Classic translation factor GTPase family. IF-2 subfamily.</text>
</comment>
<dbReference type="EMBL" id="QGDL01000001">
    <property type="protein sequence ID" value="PWJ31855.1"/>
    <property type="molecule type" value="Genomic_DNA"/>
</dbReference>
<evidence type="ECO:0000256" key="1">
    <source>
        <dbReference type="ARBA" id="ARBA00007733"/>
    </source>
</evidence>
<dbReference type="Gene3D" id="2.40.30.10">
    <property type="entry name" value="Translation factors"/>
    <property type="match status" value="2"/>
</dbReference>
<dbReference type="NCBIfam" id="TIGR00487">
    <property type="entry name" value="IF-2"/>
    <property type="match status" value="1"/>
</dbReference>